<keyword evidence="2" id="KW-0808">Transferase</keyword>
<dbReference type="AlphaFoldDB" id="A0A238LJJ9"/>
<dbReference type="SMART" id="SM00460">
    <property type="entry name" value="TGc"/>
    <property type="match status" value="1"/>
</dbReference>
<sequence length="270" mass="30036">MNDPMRLKISHKTTYDYDEPVTYALQQLRLTPKSRGAQTVLDWTTTVTGGSKELSFEDAHRNTVDLISSNPGTTQIEVLCEGEVEVHDNAGITGPHAGFMPLWMFERVTRSTKPGPLARKFVGALPDDDNPLNRLHALSQAIHDAVPYETGASEVDWTTEDVLTNKVGVCQDHAHVFITCARLMGHPARYVSGYLMMDDRIEQEATHAWAEAWLPDLGWVGFDISNAISPDTRYVRIATGLDYFDAAPVSGMRFGQSSERMSVVIQVQQQ</sequence>
<dbReference type="Proteomes" id="UP000201613">
    <property type="component" value="Unassembled WGS sequence"/>
</dbReference>
<organism evidence="2 3">
    <name type="scientific">Flavimaricola marinus</name>
    <dbReference type="NCBI Taxonomy" id="1819565"/>
    <lineage>
        <taxon>Bacteria</taxon>
        <taxon>Pseudomonadati</taxon>
        <taxon>Pseudomonadota</taxon>
        <taxon>Alphaproteobacteria</taxon>
        <taxon>Rhodobacterales</taxon>
        <taxon>Paracoccaceae</taxon>
        <taxon>Flavimaricola</taxon>
    </lineage>
</organism>
<keyword evidence="2" id="KW-0012">Acyltransferase</keyword>
<name>A0A238LJJ9_9RHOB</name>
<protein>
    <submittedName>
        <fullName evidence="2">Protein-glutamine gamma-glutamyltransferase</fullName>
        <ecNumber evidence="2">2.3.2.13</ecNumber>
    </submittedName>
</protein>
<dbReference type="PANTHER" id="PTHR33490">
    <property type="entry name" value="BLR5614 PROTEIN-RELATED"/>
    <property type="match status" value="1"/>
</dbReference>
<dbReference type="SUPFAM" id="SSF54001">
    <property type="entry name" value="Cysteine proteinases"/>
    <property type="match status" value="1"/>
</dbReference>
<dbReference type="InterPro" id="IPR038765">
    <property type="entry name" value="Papain-like_cys_pep_sf"/>
</dbReference>
<dbReference type="GO" id="GO:0003810">
    <property type="term" value="F:protein-glutamine gamma-glutamyltransferase activity"/>
    <property type="evidence" value="ECO:0007669"/>
    <property type="project" value="UniProtKB-EC"/>
</dbReference>
<reference evidence="2 3" key="1">
    <citation type="submission" date="2017-05" db="EMBL/GenBank/DDBJ databases">
        <authorList>
            <person name="Song R."/>
            <person name="Chenine A.L."/>
            <person name="Ruprecht R.M."/>
        </authorList>
    </citation>
    <scope>NUCLEOTIDE SEQUENCE [LARGE SCALE GENOMIC DNA]</scope>
    <source>
        <strain evidence="2 3">CECT 8899</strain>
    </source>
</reference>
<dbReference type="Pfam" id="PF08379">
    <property type="entry name" value="Bact_transglu_N"/>
    <property type="match status" value="1"/>
</dbReference>
<dbReference type="Pfam" id="PF01841">
    <property type="entry name" value="Transglut_core"/>
    <property type="match status" value="1"/>
</dbReference>
<evidence type="ECO:0000313" key="3">
    <source>
        <dbReference type="Proteomes" id="UP000201613"/>
    </source>
</evidence>
<evidence type="ECO:0000259" key="1">
    <source>
        <dbReference type="SMART" id="SM00460"/>
    </source>
</evidence>
<accession>A0A238LJJ9</accession>
<dbReference type="Gene3D" id="3.10.620.30">
    <property type="match status" value="1"/>
</dbReference>
<keyword evidence="3" id="KW-1185">Reference proteome</keyword>
<dbReference type="InterPro" id="IPR002931">
    <property type="entry name" value="Transglutaminase-like"/>
</dbReference>
<feature type="domain" description="Transglutaminase-like" evidence="1">
    <location>
        <begin position="162"/>
        <end position="226"/>
    </location>
</feature>
<proteinExistence type="predicted"/>
<gene>
    <name evidence="2" type="primary">tgpA</name>
    <name evidence="2" type="ORF">LOM8899_03308</name>
</gene>
<dbReference type="EMBL" id="FXZK01000007">
    <property type="protein sequence ID" value="SMY09146.1"/>
    <property type="molecule type" value="Genomic_DNA"/>
</dbReference>
<dbReference type="EC" id="2.3.2.13" evidence="2"/>
<dbReference type="PANTHER" id="PTHR33490:SF6">
    <property type="entry name" value="SLL1049 PROTEIN"/>
    <property type="match status" value="1"/>
</dbReference>
<dbReference type="InterPro" id="IPR013589">
    <property type="entry name" value="Bac_transglu_N"/>
</dbReference>
<evidence type="ECO:0000313" key="2">
    <source>
        <dbReference type="EMBL" id="SMY09146.1"/>
    </source>
</evidence>